<dbReference type="InterPro" id="IPR021080">
    <property type="entry name" value="Minor_capsid_protein"/>
</dbReference>
<dbReference type="Proteomes" id="UP000288388">
    <property type="component" value="Unassembled WGS sequence"/>
</dbReference>
<sequence length="108" mass="12069">MGVEVNIKGVRAKVSPEAMKRGRYALGNQAMADMNPFVPRKSNTLRTTAHLKNDGSAILYETKYAKRQFYLRGKKYSTPGTGPRWDLKAKGLHGKSWKRAFLRGAGVN</sequence>
<name>A0A2N8PYK1_ENTAV</name>
<dbReference type="AlphaFoldDB" id="A0A2N8PYK1"/>
<reference evidence="1 2" key="1">
    <citation type="submission" date="2018-12" db="EMBL/GenBank/DDBJ databases">
        <title>A novel vanA-carrying plasmid in a clinical isolate of Enterococcus avium.</title>
        <authorList>
            <person name="Bernasconi O.J."/>
            <person name="Luzzaro F."/>
            <person name="Endimiani A."/>
        </authorList>
    </citation>
    <scope>NUCLEOTIDE SEQUENCE [LARGE SCALE GENOMIC DNA]</scope>
    <source>
        <strain evidence="1 2">LC0559/18</strain>
    </source>
</reference>
<dbReference type="RefSeq" id="WP_102871781.1">
    <property type="nucleotide sequence ID" value="NZ_JAHLOU010000080.1"/>
</dbReference>
<dbReference type="Pfam" id="PF11114">
    <property type="entry name" value="Minor_capsid_2"/>
    <property type="match status" value="1"/>
</dbReference>
<comment type="caution">
    <text evidence="1">The sequence shown here is derived from an EMBL/GenBank/DDBJ whole genome shotgun (WGS) entry which is preliminary data.</text>
</comment>
<accession>A0A2N8PYK1</accession>
<dbReference type="EMBL" id="RYZS01000001">
    <property type="protein sequence ID" value="RVU96396.1"/>
    <property type="molecule type" value="Genomic_DNA"/>
</dbReference>
<evidence type="ECO:0000313" key="1">
    <source>
        <dbReference type="EMBL" id="RVU96396.1"/>
    </source>
</evidence>
<organism evidence="1 2">
    <name type="scientific">Enterococcus avium</name>
    <name type="common">Streptococcus avium</name>
    <dbReference type="NCBI Taxonomy" id="33945"/>
    <lineage>
        <taxon>Bacteria</taxon>
        <taxon>Bacillati</taxon>
        <taxon>Bacillota</taxon>
        <taxon>Bacilli</taxon>
        <taxon>Lactobacillales</taxon>
        <taxon>Enterococcaceae</taxon>
        <taxon>Enterococcus</taxon>
    </lineage>
</organism>
<protein>
    <submittedName>
        <fullName evidence="1">Capsid protein</fullName>
    </submittedName>
</protein>
<evidence type="ECO:0000313" key="2">
    <source>
        <dbReference type="Proteomes" id="UP000288388"/>
    </source>
</evidence>
<gene>
    <name evidence="1" type="ORF">EK398_16995</name>
</gene>
<proteinExistence type="predicted"/>